<proteinExistence type="predicted"/>
<evidence type="ECO:0000313" key="2">
    <source>
        <dbReference type="EMBL" id="ORX68702.1"/>
    </source>
</evidence>
<protein>
    <submittedName>
        <fullName evidence="2">Uncharacterized protein</fullName>
    </submittedName>
</protein>
<comment type="caution">
    <text evidence="2">The sequence shown here is derived from an EMBL/GenBank/DDBJ whole genome shotgun (WGS) entry which is preliminary data.</text>
</comment>
<gene>
    <name evidence="2" type="ORF">DL89DRAFT_182396</name>
</gene>
<dbReference type="RefSeq" id="XP_040742484.1">
    <property type="nucleotide sequence ID" value="XM_040883917.1"/>
</dbReference>
<dbReference type="Proteomes" id="UP000193922">
    <property type="component" value="Unassembled WGS sequence"/>
</dbReference>
<feature type="signal peptide" evidence="1">
    <location>
        <begin position="1"/>
        <end position="27"/>
    </location>
</feature>
<feature type="chain" id="PRO_5013050474" evidence="1">
    <location>
        <begin position="28"/>
        <end position="102"/>
    </location>
</feature>
<organism evidence="2 3">
    <name type="scientific">Linderina pennispora</name>
    <dbReference type="NCBI Taxonomy" id="61395"/>
    <lineage>
        <taxon>Eukaryota</taxon>
        <taxon>Fungi</taxon>
        <taxon>Fungi incertae sedis</taxon>
        <taxon>Zoopagomycota</taxon>
        <taxon>Kickxellomycotina</taxon>
        <taxon>Kickxellomycetes</taxon>
        <taxon>Kickxellales</taxon>
        <taxon>Kickxellaceae</taxon>
        <taxon>Linderina</taxon>
    </lineage>
</organism>
<keyword evidence="1" id="KW-0732">Signal</keyword>
<dbReference type="GeneID" id="63800565"/>
<reference evidence="2 3" key="1">
    <citation type="submission" date="2016-07" db="EMBL/GenBank/DDBJ databases">
        <title>Pervasive Adenine N6-methylation of Active Genes in Fungi.</title>
        <authorList>
            <consortium name="DOE Joint Genome Institute"/>
            <person name="Mondo S.J."/>
            <person name="Dannebaum R.O."/>
            <person name="Kuo R.C."/>
            <person name="Labutti K."/>
            <person name="Haridas S."/>
            <person name="Kuo A."/>
            <person name="Salamov A."/>
            <person name="Ahrendt S.R."/>
            <person name="Lipzen A."/>
            <person name="Sullivan W."/>
            <person name="Andreopoulos W.B."/>
            <person name="Clum A."/>
            <person name="Lindquist E."/>
            <person name="Daum C."/>
            <person name="Ramamoorthy G.K."/>
            <person name="Gryganskyi A."/>
            <person name="Culley D."/>
            <person name="Magnuson J.K."/>
            <person name="James T.Y."/>
            <person name="O'Malley M.A."/>
            <person name="Stajich J.E."/>
            <person name="Spatafora J.W."/>
            <person name="Visel A."/>
            <person name="Grigoriev I.V."/>
        </authorList>
    </citation>
    <scope>NUCLEOTIDE SEQUENCE [LARGE SCALE GENOMIC DNA]</scope>
    <source>
        <strain evidence="2 3">ATCC 12442</strain>
    </source>
</reference>
<evidence type="ECO:0000256" key="1">
    <source>
        <dbReference type="SAM" id="SignalP"/>
    </source>
</evidence>
<name>A0A1Y1W5M7_9FUNG</name>
<evidence type="ECO:0000313" key="3">
    <source>
        <dbReference type="Proteomes" id="UP000193922"/>
    </source>
</evidence>
<sequence>MARIPFGQPGPVSACVLLFALSSIVAATTNIPATMTSARALPPGLSMRQTRKIQLFGDIYARWCVSNSECRPSIATIRILYHNATAMARTQFHMQRLRRQRH</sequence>
<dbReference type="AlphaFoldDB" id="A0A1Y1W5M7"/>
<accession>A0A1Y1W5M7</accession>
<keyword evidence="3" id="KW-1185">Reference proteome</keyword>
<dbReference type="EMBL" id="MCFD01000009">
    <property type="protein sequence ID" value="ORX68702.1"/>
    <property type="molecule type" value="Genomic_DNA"/>
</dbReference>